<sequence>MGCSISLRKPVHINQFKQGTAKLLGQNLERNSKQKTKKCLSSNRLMSTRTIFDDAENMKDMSIVRMYGITEEGFSVLAHLHGFFS</sequence>
<gene>
    <name evidence="1" type="ORF">BCR33DRAFT_725555</name>
</gene>
<protein>
    <submittedName>
        <fullName evidence="1">Uncharacterized protein</fullName>
    </submittedName>
</protein>
<proteinExistence type="predicted"/>
<name>A0A1Y2AY90_9FUNG</name>
<comment type="caution">
    <text evidence="1">The sequence shown here is derived from an EMBL/GenBank/DDBJ whole genome shotgun (WGS) entry which is preliminary data.</text>
</comment>
<accession>A0A1Y2AY90</accession>
<dbReference type="Proteomes" id="UP000193642">
    <property type="component" value="Unassembled WGS sequence"/>
</dbReference>
<reference evidence="1 2" key="1">
    <citation type="submission" date="2016-07" db="EMBL/GenBank/DDBJ databases">
        <title>Pervasive Adenine N6-methylation of Active Genes in Fungi.</title>
        <authorList>
            <consortium name="DOE Joint Genome Institute"/>
            <person name="Mondo S.J."/>
            <person name="Dannebaum R.O."/>
            <person name="Kuo R.C."/>
            <person name="Labutti K."/>
            <person name="Haridas S."/>
            <person name="Kuo A."/>
            <person name="Salamov A."/>
            <person name="Ahrendt S.R."/>
            <person name="Lipzen A."/>
            <person name="Sullivan W."/>
            <person name="Andreopoulos W.B."/>
            <person name="Clum A."/>
            <person name="Lindquist E."/>
            <person name="Daum C."/>
            <person name="Ramamoorthy G.K."/>
            <person name="Gryganskyi A."/>
            <person name="Culley D."/>
            <person name="Magnuson J.K."/>
            <person name="James T.Y."/>
            <person name="O'Malley M.A."/>
            <person name="Stajich J.E."/>
            <person name="Spatafora J.W."/>
            <person name="Visel A."/>
            <person name="Grigoriev I.V."/>
        </authorList>
    </citation>
    <scope>NUCLEOTIDE SEQUENCE [LARGE SCALE GENOMIC DNA]</scope>
    <source>
        <strain evidence="1 2">JEL800</strain>
    </source>
</reference>
<dbReference type="Gene3D" id="2.40.50.730">
    <property type="match status" value="1"/>
</dbReference>
<dbReference type="EMBL" id="MCGO01000103">
    <property type="protein sequence ID" value="ORY27260.1"/>
    <property type="molecule type" value="Genomic_DNA"/>
</dbReference>
<dbReference type="AlphaFoldDB" id="A0A1Y2AY90"/>
<evidence type="ECO:0000313" key="1">
    <source>
        <dbReference type="EMBL" id="ORY27260.1"/>
    </source>
</evidence>
<organism evidence="1 2">
    <name type="scientific">Rhizoclosmatium globosum</name>
    <dbReference type="NCBI Taxonomy" id="329046"/>
    <lineage>
        <taxon>Eukaryota</taxon>
        <taxon>Fungi</taxon>
        <taxon>Fungi incertae sedis</taxon>
        <taxon>Chytridiomycota</taxon>
        <taxon>Chytridiomycota incertae sedis</taxon>
        <taxon>Chytridiomycetes</taxon>
        <taxon>Chytridiales</taxon>
        <taxon>Chytriomycetaceae</taxon>
        <taxon>Rhizoclosmatium</taxon>
    </lineage>
</organism>
<evidence type="ECO:0000313" key="2">
    <source>
        <dbReference type="Proteomes" id="UP000193642"/>
    </source>
</evidence>
<keyword evidence="2" id="KW-1185">Reference proteome</keyword>